<accession>A0A7C7D585</accession>
<dbReference type="AlphaFoldDB" id="A0A7C7D585"/>
<dbReference type="EMBL" id="DUTF01000163">
    <property type="protein sequence ID" value="HHY26535.1"/>
    <property type="molecule type" value="Genomic_DNA"/>
</dbReference>
<protein>
    <submittedName>
        <fullName evidence="1">Uncharacterized protein</fullName>
    </submittedName>
</protein>
<gene>
    <name evidence="1" type="ORF">GX523_07270</name>
</gene>
<evidence type="ECO:0000313" key="2">
    <source>
        <dbReference type="Proteomes" id="UP000553059"/>
    </source>
</evidence>
<organism evidence="1 2">
    <name type="scientific">Desulfitobacterium dehalogenans</name>
    <dbReference type="NCBI Taxonomy" id="36854"/>
    <lineage>
        <taxon>Bacteria</taxon>
        <taxon>Bacillati</taxon>
        <taxon>Bacillota</taxon>
        <taxon>Clostridia</taxon>
        <taxon>Eubacteriales</taxon>
        <taxon>Desulfitobacteriaceae</taxon>
        <taxon>Desulfitobacterium</taxon>
    </lineage>
</organism>
<comment type="caution">
    <text evidence="1">The sequence shown here is derived from an EMBL/GenBank/DDBJ whole genome shotgun (WGS) entry which is preliminary data.</text>
</comment>
<feature type="non-terminal residue" evidence="1">
    <location>
        <position position="93"/>
    </location>
</feature>
<sequence length="93" mass="10504">MRQGVFRGNQSFFVQGQQACVHADHSVICRGVDRRIDLMGFGVPDHGPDRVIAQHNLECGDKGALRRRDQLLGYDRLQHHGKLDPHLPLLIGR</sequence>
<proteinExistence type="predicted"/>
<evidence type="ECO:0000313" key="1">
    <source>
        <dbReference type="EMBL" id="HHY26535.1"/>
    </source>
</evidence>
<reference evidence="1 2" key="1">
    <citation type="journal article" date="2020" name="Biotechnol. Biofuels">
        <title>New insights from the biogas microbiome by comprehensive genome-resolved metagenomics of nearly 1600 species originating from multiple anaerobic digesters.</title>
        <authorList>
            <person name="Campanaro S."/>
            <person name="Treu L."/>
            <person name="Rodriguez-R L.M."/>
            <person name="Kovalovszki A."/>
            <person name="Ziels R.M."/>
            <person name="Maus I."/>
            <person name="Zhu X."/>
            <person name="Kougias P.G."/>
            <person name="Basile A."/>
            <person name="Luo G."/>
            <person name="Schluter A."/>
            <person name="Konstantinidis K.T."/>
            <person name="Angelidaki I."/>
        </authorList>
    </citation>
    <scope>NUCLEOTIDE SEQUENCE [LARGE SCALE GENOMIC DNA]</scope>
    <source>
        <strain evidence="1">AS05jafATM_4</strain>
    </source>
</reference>
<dbReference type="Proteomes" id="UP000553059">
    <property type="component" value="Unassembled WGS sequence"/>
</dbReference>
<name>A0A7C7D585_9FIRM</name>